<name>A0A3A6PYQ0_9EURY</name>
<dbReference type="Proteomes" id="UP000281564">
    <property type="component" value="Unassembled WGS sequence"/>
</dbReference>
<accession>A0A3A6PYQ0</accession>
<keyword evidence="2" id="KW-1185">Reference proteome</keyword>
<dbReference type="EMBL" id="QMDW01000044">
    <property type="protein sequence ID" value="RJX47525.1"/>
    <property type="molecule type" value="Genomic_DNA"/>
</dbReference>
<evidence type="ECO:0000313" key="1">
    <source>
        <dbReference type="EMBL" id="RJX47525.1"/>
    </source>
</evidence>
<comment type="caution">
    <text evidence="1">The sequence shown here is derived from an EMBL/GenBank/DDBJ whole genome shotgun (WGS) entry which is preliminary data.</text>
</comment>
<dbReference type="SUPFAM" id="SSF56349">
    <property type="entry name" value="DNA breaking-rejoining enzymes"/>
    <property type="match status" value="1"/>
</dbReference>
<reference evidence="1 2" key="1">
    <citation type="submission" date="2018-06" db="EMBL/GenBank/DDBJ databases">
        <title>Halonotius sp. F13-13 a new haloarchaeeon isolated from a solar saltern from Isla Cristina, Huelva, Spain.</title>
        <authorList>
            <person name="Duran-Viseras A."/>
            <person name="Sanchez-Porro C."/>
            <person name="Ventosa A."/>
        </authorList>
    </citation>
    <scope>NUCLEOTIDE SEQUENCE [LARGE SCALE GENOMIC DNA]</scope>
    <source>
        <strain evidence="1 2">CECT 7525</strain>
    </source>
</reference>
<organism evidence="1 2">
    <name type="scientific">Halonotius pteroides</name>
    <dbReference type="NCBI Taxonomy" id="268735"/>
    <lineage>
        <taxon>Archaea</taxon>
        <taxon>Methanobacteriati</taxon>
        <taxon>Methanobacteriota</taxon>
        <taxon>Stenosarchaea group</taxon>
        <taxon>Halobacteria</taxon>
        <taxon>Halobacteriales</taxon>
        <taxon>Haloferacaceae</taxon>
        <taxon>Halonotius</taxon>
    </lineage>
</organism>
<evidence type="ECO:0000313" key="2">
    <source>
        <dbReference type="Proteomes" id="UP000281564"/>
    </source>
</evidence>
<dbReference type="AlphaFoldDB" id="A0A3A6PYQ0"/>
<gene>
    <name evidence="1" type="ORF">DP106_14725</name>
</gene>
<proteinExistence type="predicted"/>
<dbReference type="GO" id="GO:0003677">
    <property type="term" value="F:DNA binding"/>
    <property type="evidence" value="ECO:0007669"/>
    <property type="project" value="InterPro"/>
</dbReference>
<dbReference type="Pfam" id="PF18780">
    <property type="entry name" value="HNH_repeat"/>
    <property type="match status" value="5"/>
</dbReference>
<dbReference type="InterPro" id="IPR011010">
    <property type="entry name" value="DNA_brk_join_enz"/>
</dbReference>
<dbReference type="InterPro" id="IPR041025">
    <property type="entry name" value="HNH_repeat"/>
</dbReference>
<sequence length="579" mass="64583">MIPTADLIADLQQTAAEHGEPLSKATYTEFGSHSYQVVVTRFDSWNEGLIEAGIETHQGPVSTDDLLADLRQVAAEHGEPLSVATYTEFGSHSSTTIENRFGSWNEGLAEAGIEANPESVSTDELLADLQRVAGEHGEPLSSNTYDEFGSHGANTVRRRFGSWIDGVAEAGIETHSTDGAKEIATDELLADLQRVAAEHGKPVTIETYIEYGTYGVSTIYRRFDEWRDALIEAGVEMDRSSIKDIPTTDLLADLQRVAAEHGEPLSSSTYDEFGSYSITTIEDRFSSWNGGLAEAGIEVNETDYSPIDVLNDIRAVSEGEYGVGAEEYQSIGSLSKSPITNHFNRWWPAVVSAGLLPVRRRPLTPKQFDQYYRAVINSHPVDALAPLLFMFSGMSSRIASELSVDWLRHKRDKNIIKIPAELTANGDPWLMRLPETWWNPHTENRLETTLPEIIEWVLDVYEEIPYSSREALSDHCFRVAADMDTESRERVSRSGGYHYFADYPRVRPADLNYTHGANLVRQGVDAEIIERRLGAGGYRDKLFAQDVMLWVYVHDGYEHPEFSPPPVVLDPSSGEPRYS</sequence>
<protein>
    <submittedName>
        <fullName evidence="1">Uncharacterized protein</fullName>
    </submittedName>
</protein>